<dbReference type="Proteomes" id="UP000035720">
    <property type="component" value="Unassembled WGS sequence"/>
</dbReference>
<evidence type="ECO:0000313" key="2">
    <source>
        <dbReference type="EMBL" id="CCI52333.1"/>
    </source>
</evidence>
<comment type="caution">
    <text evidence="2">The sequence shown here is derived from an EMBL/GenBank/DDBJ whole genome shotgun (WGS) entry which is preliminary data.</text>
</comment>
<dbReference type="EMBL" id="CAJC01000068">
    <property type="protein sequence ID" value="CCI52333.1"/>
    <property type="molecule type" value="Genomic_DNA"/>
</dbReference>
<dbReference type="STRING" id="1193518.BN13_160015"/>
<protein>
    <submittedName>
        <fullName evidence="2">Uncharacterized protein</fullName>
    </submittedName>
</protein>
<evidence type="ECO:0000256" key="1">
    <source>
        <dbReference type="SAM" id="MobiDB-lite"/>
    </source>
</evidence>
<proteinExistence type="predicted"/>
<name>A0A077MCA1_9MICO</name>
<organism evidence="2 3">
    <name type="scientific">Nostocoides jenkinsii Ben 74</name>
    <dbReference type="NCBI Taxonomy" id="1193518"/>
    <lineage>
        <taxon>Bacteria</taxon>
        <taxon>Bacillati</taxon>
        <taxon>Actinomycetota</taxon>
        <taxon>Actinomycetes</taxon>
        <taxon>Micrococcales</taxon>
        <taxon>Intrasporangiaceae</taxon>
        <taxon>Nostocoides</taxon>
    </lineage>
</organism>
<dbReference type="AlphaFoldDB" id="A0A077MCA1"/>
<sequence>MEVRYQLRYSPVSGGAAGRNRPEQPAES</sequence>
<accession>A0A077MCA1</accession>
<feature type="region of interest" description="Disordered" evidence="1">
    <location>
        <begin position="1"/>
        <end position="28"/>
    </location>
</feature>
<keyword evidence="3" id="KW-1185">Reference proteome</keyword>
<gene>
    <name evidence="2" type="ORF">BN13_160015</name>
</gene>
<reference evidence="2 3" key="1">
    <citation type="journal article" date="2013" name="ISME J.">
        <title>A metabolic model for members of the genus Tetrasphaera involved in enhanced biological phosphorus removal.</title>
        <authorList>
            <person name="Kristiansen R."/>
            <person name="Nguyen H.T.T."/>
            <person name="Saunders A.M."/>
            <person name="Nielsen J.L."/>
            <person name="Wimmer R."/>
            <person name="Le V.Q."/>
            <person name="McIlroy S.J."/>
            <person name="Petrovski S."/>
            <person name="Seviour R.J."/>
            <person name="Calteau A."/>
            <person name="Nielsen K.L."/>
            <person name="Nielsen P.H."/>
        </authorList>
    </citation>
    <scope>NUCLEOTIDE SEQUENCE [LARGE SCALE GENOMIC DNA]</scope>
    <source>
        <strain evidence="2 3">Ben 74</strain>
    </source>
</reference>
<evidence type="ECO:0000313" key="3">
    <source>
        <dbReference type="Proteomes" id="UP000035720"/>
    </source>
</evidence>